<feature type="transmembrane region" description="Helical" evidence="6">
    <location>
        <begin position="271"/>
        <end position="288"/>
    </location>
</feature>
<dbReference type="SUPFAM" id="SSF103473">
    <property type="entry name" value="MFS general substrate transporter"/>
    <property type="match status" value="1"/>
</dbReference>
<evidence type="ECO:0000256" key="2">
    <source>
        <dbReference type="ARBA" id="ARBA00022475"/>
    </source>
</evidence>
<feature type="transmembrane region" description="Helical" evidence="6">
    <location>
        <begin position="43"/>
        <end position="65"/>
    </location>
</feature>
<dbReference type="PANTHER" id="PTHR43124:SF3">
    <property type="entry name" value="CHLORAMPHENICOL EFFLUX PUMP RV0191"/>
    <property type="match status" value="1"/>
</dbReference>
<feature type="transmembrane region" description="Helical" evidence="6">
    <location>
        <begin position="77"/>
        <end position="100"/>
    </location>
</feature>
<dbReference type="InterPro" id="IPR050189">
    <property type="entry name" value="MFS_Efflux_Transporters"/>
</dbReference>
<dbReference type="InterPro" id="IPR036259">
    <property type="entry name" value="MFS_trans_sf"/>
</dbReference>
<keyword evidence="4 6" id="KW-1133">Transmembrane helix</keyword>
<keyword evidence="5 6" id="KW-0472">Membrane</keyword>
<evidence type="ECO:0000313" key="8">
    <source>
        <dbReference type="EMBL" id="MDP9794829.1"/>
    </source>
</evidence>
<evidence type="ECO:0000256" key="4">
    <source>
        <dbReference type="ARBA" id="ARBA00022989"/>
    </source>
</evidence>
<feature type="domain" description="Major facilitator superfamily (MFS) profile" evidence="7">
    <location>
        <begin position="11"/>
        <end position="382"/>
    </location>
</feature>
<evidence type="ECO:0000259" key="7">
    <source>
        <dbReference type="PROSITE" id="PS50850"/>
    </source>
</evidence>
<dbReference type="PROSITE" id="PS50850">
    <property type="entry name" value="MFS"/>
    <property type="match status" value="1"/>
</dbReference>
<feature type="transmembrane region" description="Helical" evidence="6">
    <location>
        <begin position="163"/>
        <end position="185"/>
    </location>
</feature>
<feature type="transmembrane region" description="Helical" evidence="6">
    <location>
        <begin position="106"/>
        <end position="128"/>
    </location>
</feature>
<comment type="subcellular location">
    <subcellularLocation>
        <location evidence="1">Cell membrane</location>
        <topology evidence="1">Multi-pass membrane protein</topology>
    </subcellularLocation>
</comment>
<sequence>MTLPFGRRAGLLVAIAMSAFVFNVTESLPIGLLQPMAADLGTSLTAIGLLVSAYGVAVAVLSLPLAHWIRAWPRRWVLTGVLGALAVASATSVAAVSYPVLFGSRLVIAAAQALFWAVMTTTAAGLFPPSSRGRVMGVLSTFATLAIVLGVPAGTWLGQQTGWRVPFALAGAVALVVAGLIAALLPTSRPEDSHAAYGTTPDRRRFAIALATTTLTVTGLFTGYTYVTEYLHNAAGIAPDSVGVMLFVYGLAGLGGVTLAGQLLDGRPRGVLLTAVGLQAVAMTALYAYPWQIVVVVCALALLGASGPPVFMATQARMLQFSPGRTEIGFAANSGAFNVGIASGALLGGALLPGAGVRIAFLAGAVVTAAALALLLAEPARRGRPHPAPGRTRHGLPA</sequence>
<evidence type="ECO:0000256" key="5">
    <source>
        <dbReference type="ARBA" id="ARBA00023136"/>
    </source>
</evidence>
<dbReference type="Gene3D" id="1.20.1250.20">
    <property type="entry name" value="MFS general substrate transporter like domains"/>
    <property type="match status" value="1"/>
</dbReference>
<feature type="transmembrane region" description="Helical" evidence="6">
    <location>
        <begin position="206"/>
        <end position="226"/>
    </location>
</feature>
<protein>
    <submittedName>
        <fullName evidence="8">MFS family arabinose efflux permease</fullName>
    </submittedName>
</protein>
<evidence type="ECO:0000256" key="6">
    <source>
        <dbReference type="SAM" id="Phobius"/>
    </source>
</evidence>
<feature type="transmembrane region" description="Helical" evidence="6">
    <location>
        <begin position="246"/>
        <end position="264"/>
    </location>
</feature>
<organism evidence="8 9">
    <name type="scientific">Catenuloplanes nepalensis</name>
    <dbReference type="NCBI Taxonomy" id="587533"/>
    <lineage>
        <taxon>Bacteria</taxon>
        <taxon>Bacillati</taxon>
        <taxon>Actinomycetota</taxon>
        <taxon>Actinomycetes</taxon>
        <taxon>Micromonosporales</taxon>
        <taxon>Micromonosporaceae</taxon>
        <taxon>Catenuloplanes</taxon>
    </lineage>
</organism>
<evidence type="ECO:0000256" key="1">
    <source>
        <dbReference type="ARBA" id="ARBA00004651"/>
    </source>
</evidence>
<gene>
    <name evidence="8" type="ORF">J2S43_003341</name>
</gene>
<evidence type="ECO:0000313" key="9">
    <source>
        <dbReference type="Proteomes" id="UP001240984"/>
    </source>
</evidence>
<feature type="transmembrane region" description="Helical" evidence="6">
    <location>
        <begin position="135"/>
        <end position="157"/>
    </location>
</feature>
<feature type="transmembrane region" description="Helical" evidence="6">
    <location>
        <begin position="359"/>
        <end position="377"/>
    </location>
</feature>
<evidence type="ECO:0000256" key="3">
    <source>
        <dbReference type="ARBA" id="ARBA00022692"/>
    </source>
</evidence>
<comment type="caution">
    <text evidence="8">The sequence shown here is derived from an EMBL/GenBank/DDBJ whole genome shotgun (WGS) entry which is preliminary data.</text>
</comment>
<keyword evidence="9" id="KW-1185">Reference proteome</keyword>
<keyword evidence="3 6" id="KW-0812">Transmembrane</keyword>
<dbReference type="CDD" id="cd17324">
    <property type="entry name" value="MFS_NepI_like"/>
    <property type="match status" value="1"/>
</dbReference>
<proteinExistence type="predicted"/>
<dbReference type="Pfam" id="PF07690">
    <property type="entry name" value="MFS_1"/>
    <property type="match status" value="2"/>
</dbReference>
<dbReference type="Proteomes" id="UP001240984">
    <property type="component" value="Unassembled WGS sequence"/>
</dbReference>
<name>A0ABT9MTR9_9ACTN</name>
<accession>A0ABT9MTR9</accession>
<dbReference type="InterPro" id="IPR020846">
    <property type="entry name" value="MFS_dom"/>
</dbReference>
<dbReference type="InterPro" id="IPR011701">
    <property type="entry name" value="MFS"/>
</dbReference>
<feature type="transmembrane region" description="Helical" evidence="6">
    <location>
        <begin position="294"/>
        <end position="314"/>
    </location>
</feature>
<dbReference type="EMBL" id="JAUSRA010000001">
    <property type="protein sequence ID" value="MDP9794829.1"/>
    <property type="molecule type" value="Genomic_DNA"/>
</dbReference>
<dbReference type="RefSeq" id="WP_306830135.1">
    <property type="nucleotide sequence ID" value="NZ_JAUSRA010000001.1"/>
</dbReference>
<keyword evidence="2" id="KW-1003">Cell membrane</keyword>
<reference evidence="8 9" key="1">
    <citation type="submission" date="2023-07" db="EMBL/GenBank/DDBJ databases">
        <title>Sequencing the genomes of 1000 actinobacteria strains.</title>
        <authorList>
            <person name="Klenk H.-P."/>
        </authorList>
    </citation>
    <scope>NUCLEOTIDE SEQUENCE [LARGE SCALE GENOMIC DNA]</scope>
    <source>
        <strain evidence="8 9">DSM 44710</strain>
    </source>
</reference>
<feature type="transmembrane region" description="Helical" evidence="6">
    <location>
        <begin position="335"/>
        <end position="353"/>
    </location>
</feature>
<dbReference type="PANTHER" id="PTHR43124">
    <property type="entry name" value="PURINE EFFLUX PUMP PBUE"/>
    <property type="match status" value="1"/>
</dbReference>